<reference evidence="1 2" key="1">
    <citation type="submission" date="2019-11" db="EMBL/GenBank/DDBJ databases">
        <title>Acidiferrimicrobium australis gen. nov., sp. nov., an acidophilic and obligately heterotrophic, member of the Actinobacteria that catalyses dissimilatory oxido- reduction of iron isolated from metal-rich acidic water in Chile.</title>
        <authorList>
            <person name="Gonzalez D."/>
            <person name="Huber K."/>
            <person name="Hedrich S."/>
            <person name="Rojas-Villalobos C."/>
            <person name="Quatrini R."/>
            <person name="Dinamarca M.A."/>
            <person name="Schwarz A."/>
            <person name="Canales C."/>
            <person name="Nancucheo I."/>
        </authorList>
    </citation>
    <scope>NUCLEOTIDE SEQUENCE [LARGE SCALE GENOMIC DNA]</scope>
    <source>
        <strain evidence="1 2">USS-CCA1</strain>
    </source>
</reference>
<evidence type="ECO:0000313" key="1">
    <source>
        <dbReference type="EMBL" id="MST35250.1"/>
    </source>
</evidence>
<proteinExistence type="predicted"/>
<dbReference type="Proteomes" id="UP000437736">
    <property type="component" value="Unassembled WGS sequence"/>
</dbReference>
<protein>
    <submittedName>
        <fullName evidence="1">Uncharacterized protein</fullName>
    </submittedName>
</protein>
<organism evidence="1 2">
    <name type="scientific">Acidiferrimicrobium australe</name>
    <dbReference type="NCBI Taxonomy" id="2664430"/>
    <lineage>
        <taxon>Bacteria</taxon>
        <taxon>Bacillati</taxon>
        <taxon>Actinomycetota</taxon>
        <taxon>Acidimicrobiia</taxon>
        <taxon>Acidimicrobiales</taxon>
        <taxon>Acidimicrobiaceae</taxon>
        <taxon>Acidiferrimicrobium</taxon>
    </lineage>
</organism>
<name>A0ABW9QZJ4_9ACTN</name>
<keyword evidence="2" id="KW-1185">Reference proteome</keyword>
<comment type="caution">
    <text evidence="1">The sequence shown here is derived from an EMBL/GenBank/DDBJ whole genome shotgun (WGS) entry which is preliminary data.</text>
</comment>
<dbReference type="EMBL" id="WJHE01001551">
    <property type="protein sequence ID" value="MST35250.1"/>
    <property type="molecule type" value="Genomic_DNA"/>
</dbReference>
<sequence>MTTLFAAPYRGQPLIPRGCSGTEFVPKIPVTCSYGPDGGAAPTTPLYQLLLEPHDHGWYVRQVIVEKY</sequence>
<accession>A0ABW9QZJ4</accession>
<gene>
    <name evidence="1" type="ORF">GHK86_21275</name>
</gene>
<evidence type="ECO:0000313" key="2">
    <source>
        <dbReference type="Proteomes" id="UP000437736"/>
    </source>
</evidence>